<proteinExistence type="predicted"/>
<keyword evidence="2" id="KW-1185">Reference proteome</keyword>
<reference evidence="2" key="1">
    <citation type="journal article" date="2019" name="Int. J. Syst. Evol. Microbiol.">
        <title>The Global Catalogue of Microorganisms (GCM) 10K type strain sequencing project: providing services to taxonomists for standard genome sequencing and annotation.</title>
        <authorList>
            <consortium name="The Broad Institute Genomics Platform"/>
            <consortium name="The Broad Institute Genome Sequencing Center for Infectious Disease"/>
            <person name="Wu L."/>
            <person name="Ma J."/>
        </authorList>
    </citation>
    <scope>NUCLEOTIDE SEQUENCE [LARGE SCALE GENOMIC DNA]</scope>
    <source>
        <strain evidence="2">JCM 13852</strain>
    </source>
</reference>
<evidence type="ECO:0008006" key="3">
    <source>
        <dbReference type="Google" id="ProtNLM"/>
    </source>
</evidence>
<comment type="caution">
    <text evidence="1">The sequence shown here is derived from an EMBL/GenBank/DDBJ whole genome shotgun (WGS) entry which is preliminary data.</text>
</comment>
<accession>A0ABW0XX11</accession>
<protein>
    <recommendedName>
        <fullName evidence="3">Secreted protein</fullName>
    </recommendedName>
</protein>
<evidence type="ECO:0000313" key="2">
    <source>
        <dbReference type="Proteomes" id="UP001596183"/>
    </source>
</evidence>
<dbReference type="RefSeq" id="WP_381219336.1">
    <property type="nucleotide sequence ID" value="NZ_JBHSPC010000141.1"/>
</dbReference>
<sequence length="80" mass="8038">MNRIASRSTLSSRHRARAVAGLLAAGLLTGLGQGTALAAEAPAEHTAAAFAGLTFGGLLDEVGGLLSGVLPPSKNNNDWQ</sequence>
<gene>
    <name evidence="1" type="ORF">ACFP2V_34645</name>
</gene>
<dbReference type="EMBL" id="JBHSPC010000141">
    <property type="protein sequence ID" value="MFC5675013.1"/>
    <property type="molecule type" value="Genomic_DNA"/>
</dbReference>
<evidence type="ECO:0000313" key="1">
    <source>
        <dbReference type="EMBL" id="MFC5675013.1"/>
    </source>
</evidence>
<name>A0ABW0XX11_9ACTN</name>
<dbReference type="Proteomes" id="UP001596183">
    <property type="component" value="Unassembled WGS sequence"/>
</dbReference>
<organism evidence="1 2">
    <name type="scientific">Streptomyces incanus</name>
    <dbReference type="NCBI Taxonomy" id="887453"/>
    <lineage>
        <taxon>Bacteria</taxon>
        <taxon>Bacillati</taxon>
        <taxon>Actinomycetota</taxon>
        <taxon>Actinomycetes</taxon>
        <taxon>Kitasatosporales</taxon>
        <taxon>Streptomycetaceae</taxon>
        <taxon>Streptomyces</taxon>
    </lineage>
</organism>